<reference evidence="1 2" key="1">
    <citation type="submission" date="2018-06" db="EMBL/GenBank/DDBJ databases">
        <authorList>
            <consortium name="Pathogen Informatics"/>
            <person name="Doyle S."/>
        </authorList>
    </citation>
    <scope>NUCLEOTIDE SEQUENCE [LARGE SCALE GENOMIC DNA]</scope>
    <source>
        <strain evidence="1 2">NCTC5047</strain>
    </source>
</reference>
<name>A0A377XQC9_KLEPN</name>
<organism evidence="1 2">
    <name type="scientific">Klebsiella pneumoniae</name>
    <dbReference type="NCBI Taxonomy" id="573"/>
    <lineage>
        <taxon>Bacteria</taxon>
        <taxon>Pseudomonadati</taxon>
        <taxon>Pseudomonadota</taxon>
        <taxon>Gammaproteobacteria</taxon>
        <taxon>Enterobacterales</taxon>
        <taxon>Enterobacteriaceae</taxon>
        <taxon>Klebsiella/Raoultella group</taxon>
        <taxon>Klebsiella</taxon>
        <taxon>Klebsiella pneumoniae complex</taxon>
    </lineage>
</organism>
<protein>
    <submittedName>
        <fullName evidence="1">GntR family transcriptional regulator</fullName>
    </submittedName>
</protein>
<dbReference type="EMBL" id="UGLH01000006">
    <property type="protein sequence ID" value="STT84978.1"/>
    <property type="molecule type" value="Genomic_DNA"/>
</dbReference>
<sequence>MLIEPGARHFLNAAPPDNYFRMGFHAINPDAIAQGVEVLRGQLEQMG</sequence>
<evidence type="ECO:0000313" key="2">
    <source>
        <dbReference type="Proteomes" id="UP000254340"/>
    </source>
</evidence>
<accession>A0A377XQC9</accession>
<proteinExistence type="predicted"/>
<gene>
    <name evidence="1" type="ORF">NCTC5047_06042</name>
</gene>
<dbReference type="Proteomes" id="UP000254340">
    <property type="component" value="Unassembled WGS sequence"/>
</dbReference>
<dbReference type="AlphaFoldDB" id="A0A377XQC9"/>
<evidence type="ECO:0000313" key="1">
    <source>
        <dbReference type="EMBL" id="STT84978.1"/>
    </source>
</evidence>